<comment type="caution">
    <text evidence="2">The sequence shown here is derived from an EMBL/GenBank/DDBJ whole genome shotgun (WGS) entry which is preliminary data.</text>
</comment>
<evidence type="ECO:0000313" key="2">
    <source>
        <dbReference type="EMBL" id="MBW0138034.1"/>
    </source>
</evidence>
<dbReference type="Pfam" id="PF02036">
    <property type="entry name" value="SCP2"/>
    <property type="match status" value="1"/>
</dbReference>
<protein>
    <submittedName>
        <fullName evidence="2">SCP2 sterol-binding domain-containing protein</fullName>
    </submittedName>
</protein>
<sequence>MGCGPGNITHVTFRPKGPPLLLDVEDSVAGFADEDELYRYIGGIFETALADPELAPKLNATGLVLRMQCTEPDSALIIDLPGGVVHKGSAPDLPAAGATMAMSTETANAYWQGKVNLTFAMAKGKVKVEGTVTKLLQLAPLSKRLFPVYVERLRADGRDDLVVA</sequence>
<keyword evidence="3" id="KW-1185">Reference proteome</keyword>
<gene>
    <name evidence="2" type="ORF">I4I81_27780</name>
</gene>
<dbReference type="EMBL" id="JADQDK010000001">
    <property type="protein sequence ID" value="MBW0138034.1"/>
    <property type="molecule type" value="Genomic_DNA"/>
</dbReference>
<name>A0ABS6V0J3_9PSEU</name>
<dbReference type="Proteomes" id="UP000694287">
    <property type="component" value="Unassembled WGS sequence"/>
</dbReference>
<organism evidence="2 3">
    <name type="scientific">Pseudonocardia abyssalis</name>
    <dbReference type="NCBI Taxonomy" id="2792008"/>
    <lineage>
        <taxon>Bacteria</taxon>
        <taxon>Bacillati</taxon>
        <taxon>Actinomycetota</taxon>
        <taxon>Actinomycetes</taxon>
        <taxon>Pseudonocardiales</taxon>
        <taxon>Pseudonocardiaceae</taxon>
        <taxon>Pseudonocardia</taxon>
    </lineage>
</organism>
<accession>A0ABS6V0J3</accession>
<feature type="domain" description="SCP2" evidence="1">
    <location>
        <begin position="48"/>
        <end position="141"/>
    </location>
</feature>
<evidence type="ECO:0000259" key="1">
    <source>
        <dbReference type="Pfam" id="PF02036"/>
    </source>
</evidence>
<dbReference type="InterPro" id="IPR003033">
    <property type="entry name" value="SCP2_sterol-bd_dom"/>
</dbReference>
<reference evidence="2 3" key="1">
    <citation type="submission" date="2020-11" db="EMBL/GenBank/DDBJ databases">
        <title>Pseudonocardia abyssalis sp. nov. and Pseudonocardia oceani sp. nov., description and phylogenomic analysis of two novel actinomycetes isolated from the deep Southern Ocean.</title>
        <authorList>
            <person name="Parra J."/>
        </authorList>
    </citation>
    <scope>NUCLEOTIDE SEQUENCE [LARGE SCALE GENOMIC DNA]</scope>
    <source>
        <strain evidence="2 3">KRD-168</strain>
    </source>
</reference>
<evidence type="ECO:0000313" key="3">
    <source>
        <dbReference type="Proteomes" id="UP000694287"/>
    </source>
</evidence>
<proteinExistence type="predicted"/>